<feature type="transmembrane region" description="Helical" evidence="1">
    <location>
        <begin position="12"/>
        <end position="34"/>
    </location>
</feature>
<evidence type="ECO:0000256" key="1">
    <source>
        <dbReference type="SAM" id="Phobius"/>
    </source>
</evidence>
<evidence type="ECO:0000313" key="2">
    <source>
        <dbReference type="EMBL" id="MDN5133357.1"/>
    </source>
</evidence>
<sequence>MISEIKEYIFNNFLGLSTGVIITVILIIIYFILLKFKFKEQSSLNDIFNLALQGMSLHSGFVLIFKVIYFFSLPKAFGVFEMSDTVYIVLGGFAVMYVSIDAMKKKYEDLKLSCEGRLPQNAN</sequence>
<dbReference type="EMBL" id="JAQJJM010000042">
    <property type="protein sequence ID" value="MDN5133357.1"/>
    <property type="molecule type" value="Genomic_DNA"/>
</dbReference>
<keyword evidence="1" id="KW-1133">Transmembrane helix</keyword>
<reference evidence="2" key="2">
    <citation type="submission" date="2023-01" db="EMBL/GenBank/DDBJ databases">
        <authorList>
            <person name="Uljanovas D."/>
        </authorList>
    </citation>
    <scope>NUCLEOTIDE SEQUENCE</scope>
    <source>
        <strain evidence="2">H19</strain>
    </source>
</reference>
<dbReference type="RefSeq" id="WP_301344057.1">
    <property type="nucleotide sequence ID" value="NZ_JAPZCV010000004.1"/>
</dbReference>
<keyword evidence="1" id="KW-0812">Transmembrane</keyword>
<comment type="caution">
    <text evidence="2">The sequence shown here is derived from an EMBL/GenBank/DDBJ whole genome shotgun (WGS) entry which is preliminary data.</text>
</comment>
<dbReference type="AlphaFoldDB" id="A0AAP4V042"/>
<keyword evidence="1" id="KW-0472">Membrane</keyword>
<dbReference type="Proteomes" id="UP001171508">
    <property type="component" value="Unassembled WGS sequence"/>
</dbReference>
<name>A0AAP4V042_9BACT</name>
<organism evidence="2 3">
    <name type="scientific">Aliarcobacter butzleri</name>
    <dbReference type="NCBI Taxonomy" id="28197"/>
    <lineage>
        <taxon>Bacteria</taxon>
        <taxon>Pseudomonadati</taxon>
        <taxon>Campylobacterota</taxon>
        <taxon>Epsilonproteobacteria</taxon>
        <taxon>Campylobacterales</taxon>
        <taxon>Arcobacteraceae</taxon>
        <taxon>Aliarcobacter</taxon>
    </lineage>
</organism>
<feature type="transmembrane region" description="Helical" evidence="1">
    <location>
        <begin position="85"/>
        <end position="103"/>
    </location>
</feature>
<evidence type="ECO:0000313" key="3">
    <source>
        <dbReference type="Proteomes" id="UP001171508"/>
    </source>
</evidence>
<feature type="transmembrane region" description="Helical" evidence="1">
    <location>
        <begin position="55"/>
        <end position="73"/>
    </location>
</feature>
<protein>
    <submittedName>
        <fullName evidence="2">Uncharacterized protein</fullName>
    </submittedName>
</protein>
<gene>
    <name evidence="2" type="ORF">PJV92_11565</name>
</gene>
<proteinExistence type="predicted"/>
<accession>A0AAP4V042</accession>
<reference evidence="2" key="1">
    <citation type="journal article" date="2023" name="Microorganisms">
        <title>Genomic Characterization of Arcobacter butzleri Strains Isolated from Various Sources in Lithuania.</title>
        <authorList>
            <person name="Uljanovas D."/>
            <person name="Golz G."/>
            <person name="Fleischmann S."/>
            <person name="Kudirkiene E."/>
            <person name="Kasetiene N."/>
            <person name="Grineviciene A."/>
            <person name="Tamuleviciene E."/>
            <person name="Aksomaitiene J."/>
            <person name="Alter T."/>
            <person name="Malakauskas M."/>
        </authorList>
    </citation>
    <scope>NUCLEOTIDE SEQUENCE</scope>
    <source>
        <strain evidence="2">H19</strain>
    </source>
</reference>